<reference evidence="9" key="1">
    <citation type="submission" date="2017-08" db="EMBL/GenBank/DDBJ databases">
        <title>Direct submision.</title>
        <authorList>
            <person name="Kim S.-J."/>
            <person name="Rhee S.-K."/>
        </authorList>
    </citation>
    <scope>NUCLEOTIDE SEQUENCE [LARGE SCALE GENOMIC DNA]</scope>
    <source>
        <strain evidence="9">GI5</strain>
    </source>
</reference>
<gene>
    <name evidence="8" type="ORF">Kalk_04470</name>
</gene>
<dbReference type="Gene3D" id="3.40.30.10">
    <property type="entry name" value="Glutaredoxin"/>
    <property type="match status" value="1"/>
</dbReference>
<dbReference type="InterPro" id="IPR017937">
    <property type="entry name" value="Thioredoxin_CS"/>
</dbReference>
<comment type="similarity">
    <text evidence="2">Belongs to the thioredoxin family. DsbE subfamily.</text>
</comment>
<evidence type="ECO:0000256" key="1">
    <source>
        <dbReference type="ARBA" id="ARBA00004383"/>
    </source>
</evidence>
<dbReference type="InterPro" id="IPR004799">
    <property type="entry name" value="Periplasmic_diS_OxRdtase_DsbE"/>
</dbReference>
<keyword evidence="4" id="KW-1015">Disulfide bond</keyword>
<keyword evidence="5" id="KW-0676">Redox-active center</keyword>
<dbReference type="NCBIfam" id="TIGR00385">
    <property type="entry name" value="dsbE"/>
    <property type="match status" value="1"/>
</dbReference>
<evidence type="ECO:0000256" key="2">
    <source>
        <dbReference type="ARBA" id="ARBA00007758"/>
    </source>
</evidence>
<feature type="transmembrane region" description="Helical" evidence="6">
    <location>
        <begin position="6"/>
        <end position="23"/>
    </location>
</feature>
<dbReference type="InterPro" id="IPR050553">
    <property type="entry name" value="Thioredoxin_ResA/DsbE_sf"/>
</dbReference>
<dbReference type="OrthoDB" id="9799347at2"/>
<dbReference type="RefSeq" id="WP_101893057.1">
    <property type="nucleotide sequence ID" value="NZ_CP022684.1"/>
</dbReference>
<dbReference type="PANTHER" id="PTHR42852">
    <property type="entry name" value="THIOL:DISULFIDE INTERCHANGE PROTEIN DSBE"/>
    <property type="match status" value="1"/>
</dbReference>
<dbReference type="Proteomes" id="UP000235116">
    <property type="component" value="Chromosome"/>
</dbReference>
<keyword evidence="6" id="KW-1133">Transmembrane helix</keyword>
<dbReference type="EMBL" id="CP022684">
    <property type="protein sequence ID" value="AUM11717.1"/>
    <property type="molecule type" value="Genomic_DNA"/>
</dbReference>
<dbReference type="PROSITE" id="PS51352">
    <property type="entry name" value="THIOREDOXIN_2"/>
    <property type="match status" value="1"/>
</dbReference>
<keyword evidence="9" id="KW-1185">Reference proteome</keyword>
<dbReference type="GO" id="GO:0015036">
    <property type="term" value="F:disulfide oxidoreductase activity"/>
    <property type="evidence" value="ECO:0007669"/>
    <property type="project" value="InterPro"/>
</dbReference>
<dbReference type="GO" id="GO:0005886">
    <property type="term" value="C:plasma membrane"/>
    <property type="evidence" value="ECO:0007669"/>
    <property type="project" value="UniProtKB-SubCell"/>
</dbReference>
<dbReference type="Pfam" id="PF08534">
    <property type="entry name" value="Redoxin"/>
    <property type="match status" value="1"/>
</dbReference>
<keyword evidence="3" id="KW-0201">Cytochrome c-type biogenesis</keyword>
<dbReference type="SUPFAM" id="SSF52833">
    <property type="entry name" value="Thioredoxin-like"/>
    <property type="match status" value="1"/>
</dbReference>
<evidence type="ECO:0000256" key="3">
    <source>
        <dbReference type="ARBA" id="ARBA00022748"/>
    </source>
</evidence>
<name>A0A2K9LHK7_9GAMM</name>
<dbReference type="GO" id="GO:0017004">
    <property type="term" value="P:cytochrome complex assembly"/>
    <property type="evidence" value="ECO:0007669"/>
    <property type="project" value="UniProtKB-KW"/>
</dbReference>
<evidence type="ECO:0000259" key="7">
    <source>
        <dbReference type="PROSITE" id="PS51352"/>
    </source>
</evidence>
<dbReference type="GO" id="GO:0030288">
    <property type="term" value="C:outer membrane-bounded periplasmic space"/>
    <property type="evidence" value="ECO:0007669"/>
    <property type="project" value="InterPro"/>
</dbReference>
<dbReference type="CDD" id="cd03010">
    <property type="entry name" value="TlpA_like_DsbE"/>
    <property type="match status" value="1"/>
</dbReference>
<dbReference type="KEGG" id="kak:Kalk_04470"/>
<dbReference type="InterPro" id="IPR013766">
    <property type="entry name" value="Thioredoxin_domain"/>
</dbReference>
<evidence type="ECO:0000256" key="5">
    <source>
        <dbReference type="ARBA" id="ARBA00023284"/>
    </source>
</evidence>
<organism evidence="8 9">
    <name type="scientific">Ketobacter alkanivorans</name>
    <dbReference type="NCBI Taxonomy" id="1917421"/>
    <lineage>
        <taxon>Bacteria</taxon>
        <taxon>Pseudomonadati</taxon>
        <taxon>Pseudomonadota</taxon>
        <taxon>Gammaproteobacteria</taxon>
        <taxon>Pseudomonadales</taxon>
        <taxon>Ketobacteraceae</taxon>
        <taxon>Ketobacter</taxon>
    </lineage>
</organism>
<dbReference type="InterPro" id="IPR036249">
    <property type="entry name" value="Thioredoxin-like_sf"/>
</dbReference>
<comment type="subcellular location">
    <subcellularLocation>
        <location evidence="1">Cell inner membrane</location>
        <topology evidence="1">Single-pass membrane protein</topology>
        <orientation evidence="1">Periplasmic side</orientation>
    </subcellularLocation>
</comment>
<evidence type="ECO:0000256" key="4">
    <source>
        <dbReference type="ARBA" id="ARBA00023157"/>
    </source>
</evidence>
<evidence type="ECO:0000313" key="9">
    <source>
        <dbReference type="Proteomes" id="UP000235116"/>
    </source>
</evidence>
<dbReference type="PANTHER" id="PTHR42852:SF6">
    <property type="entry name" value="THIOL:DISULFIDE INTERCHANGE PROTEIN DSBE"/>
    <property type="match status" value="1"/>
</dbReference>
<keyword evidence="6" id="KW-0812">Transmembrane</keyword>
<feature type="domain" description="Thioredoxin" evidence="7">
    <location>
        <begin position="36"/>
        <end position="172"/>
    </location>
</feature>
<proteinExistence type="inferred from homology"/>
<evidence type="ECO:0000313" key="8">
    <source>
        <dbReference type="EMBL" id="AUM11717.1"/>
    </source>
</evidence>
<dbReference type="InterPro" id="IPR013740">
    <property type="entry name" value="Redoxin"/>
</dbReference>
<keyword evidence="6" id="KW-0472">Membrane</keyword>
<protein>
    <submittedName>
        <fullName evidence="8">DsbE family thiol:disulfide interchange protein</fullName>
    </submittedName>
</protein>
<dbReference type="PROSITE" id="PS00194">
    <property type="entry name" value="THIOREDOXIN_1"/>
    <property type="match status" value="1"/>
</dbReference>
<sequence>MSRSKLLFSIPFIAFVVLGYFFLEALNSDPSLLPSTRIDQRVPAYSLPGLEDPAQLLTERQLKGPLLLNVWATWCPSCQVEHPVLNELAKNGITIVGLNYKDVRQAALKYLEIHGNPFKYNIYDEGGDLGLDLGVYGAPETYLIDADGVIRYRHVGVITPQNWRELLWPKWQEMGGKP</sequence>
<evidence type="ECO:0000256" key="6">
    <source>
        <dbReference type="SAM" id="Phobius"/>
    </source>
</evidence>
<accession>A0A2K9LHK7</accession>
<dbReference type="AlphaFoldDB" id="A0A2K9LHK7"/>